<dbReference type="InterPro" id="IPR001164">
    <property type="entry name" value="ArfGAP_dom"/>
</dbReference>
<proteinExistence type="predicted"/>
<feature type="domain" description="Arf-GAP" evidence="6">
    <location>
        <begin position="15"/>
        <end position="102"/>
    </location>
</feature>
<dbReference type="InterPro" id="IPR037278">
    <property type="entry name" value="ARFGAP/RecO"/>
</dbReference>
<dbReference type="GO" id="GO:0008270">
    <property type="term" value="F:zinc ion binding"/>
    <property type="evidence" value="ECO:0007669"/>
    <property type="project" value="UniProtKB-KW"/>
</dbReference>
<evidence type="ECO:0000256" key="4">
    <source>
        <dbReference type="ARBA" id="ARBA00022833"/>
    </source>
</evidence>
<keyword evidence="4" id="KW-0862">Zinc</keyword>
<dbReference type="InterPro" id="IPR044520">
    <property type="entry name" value="ARF_GAP_AGD5/15"/>
</dbReference>
<evidence type="ECO:0000313" key="8">
    <source>
        <dbReference type="Proteomes" id="UP000281549"/>
    </source>
</evidence>
<reference evidence="8" key="1">
    <citation type="journal article" date="2018" name="Nat. Microbiol.">
        <title>Leveraging single-cell genomics to expand the fungal tree of life.</title>
        <authorList>
            <person name="Ahrendt S.R."/>
            <person name="Quandt C.A."/>
            <person name="Ciobanu D."/>
            <person name="Clum A."/>
            <person name="Salamov A."/>
            <person name="Andreopoulos B."/>
            <person name="Cheng J.F."/>
            <person name="Woyke T."/>
            <person name="Pelin A."/>
            <person name="Henrissat B."/>
            <person name="Reynolds N.K."/>
            <person name="Benny G.L."/>
            <person name="Smith M.E."/>
            <person name="James T.Y."/>
            <person name="Grigoriev I.V."/>
        </authorList>
    </citation>
    <scope>NUCLEOTIDE SEQUENCE [LARGE SCALE GENOMIC DNA]</scope>
    <source>
        <strain evidence="8">CSF55</strain>
    </source>
</reference>
<sequence>MSTRQERQSNKTQNEMHLQILKELVSRPENKKCADCKKKDSRWVSINLGVFVCIRCSGIHRSIGVHITKIRSIDLDTFTPEQIQEVSKWGNAKANYYWEASLPAGHEPNES</sequence>
<evidence type="ECO:0000256" key="5">
    <source>
        <dbReference type="PROSITE-ProRule" id="PRU00288"/>
    </source>
</evidence>
<evidence type="ECO:0000256" key="3">
    <source>
        <dbReference type="ARBA" id="ARBA00022771"/>
    </source>
</evidence>
<gene>
    <name evidence="7" type="ORF">ROZALSC1DRAFT_30040</name>
</gene>
<dbReference type="Pfam" id="PF01412">
    <property type="entry name" value="ArfGap"/>
    <property type="match status" value="1"/>
</dbReference>
<dbReference type="PANTHER" id="PTHR46419">
    <property type="entry name" value="ADP-RIBOSYLATION FACTOR GTPASE-ACTIVATING PROTEIN AGD5"/>
    <property type="match status" value="1"/>
</dbReference>
<dbReference type="PROSITE" id="PS50115">
    <property type="entry name" value="ARFGAP"/>
    <property type="match status" value="1"/>
</dbReference>
<keyword evidence="3 5" id="KW-0863">Zinc-finger</keyword>
<keyword evidence="1" id="KW-0343">GTPase activation</keyword>
<protein>
    <submittedName>
        <fullName evidence="7">Arf GTPase activating protein</fullName>
    </submittedName>
</protein>
<dbReference type="SUPFAM" id="SSF57863">
    <property type="entry name" value="ArfGap/RecO-like zinc finger"/>
    <property type="match status" value="1"/>
</dbReference>
<accession>A0A4P9YHS7</accession>
<dbReference type="Gene3D" id="1.10.220.150">
    <property type="entry name" value="Arf GTPase activating protein"/>
    <property type="match status" value="1"/>
</dbReference>
<organism evidence="7 8">
    <name type="scientific">Rozella allomycis (strain CSF55)</name>
    <dbReference type="NCBI Taxonomy" id="988480"/>
    <lineage>
        <taxon>Eukaryota</taxon>
        <taxon>Fungi</taxon>
        <taxon>Fungi incertae sedis</taxon>
        <taxon>Cryptomycota</taxon>
        <taxon>Cryptomycota incertae sedis</taxon>
        <taxon>Rozella</taxon>
    </lineage>
</organism>
<dbReference type="SMART" id="SM00105">
    <property type="entry name" value="ArfGap"/>
    <property type="match status" value="1"/>
</dbReference>
<evidence type="ECO:0000313" key="7">
    <source>
        <dbReference type="EMBL" id="RKP18251.1"/>
    </source>
</evidence>
<dbReference type="AlphaFoldDB" id="A0A4P9YHS7"/>
<name>A0A4P9YHS7_ROZAC</name>
<dbReference type="CDD" id="cd08204">
    <property type="entry name" value="ArfGap"/>
    <property type="match status" value="1"/>
</dbReference>
<dbReference type="InterPro" id="IPR038508">
    <property type="entry name" value="ArfGAP_dom_sf"/>
</dbReference>
<dbReference type="FunFam" id="1.10.220.150:FF:000009">
    <property type="entry name" value="stromal membrane-associated protein 1 isoform X1"/>
    <property type="match status" value="1"/>
</dbReference>
<dbReference type="PANTHER" id="PTHR46419:SF2">
    <property type="entry name" value="ADP-RIBOSYLATION FACTOR GTPASE-ACTIVATING PROTEIN AGD5"/>
    <property type="match status" value="1"/>
</dbReference>
<dbReference type="EMBL" id="ML005517">
    <property type="protein sequence ID" value="RKP18251.1"/>
    <property type="molecule type" value="Genomic_DNA"/>
</dbReference>
<evidence type="ECO:0000259" key="6">
    <source>
        <dbReference type="PROSITE" id="PS50115"/>
    </source>
</evidence>
<evidence type="ECO:0000256" key="2">
    <source>
        <dbReference type="ARBA" id="ARBA00022723"/>
    </source>
</evidence>
<keyword evidence="2" id="KW-0479">Metal-binding</keyword>
<dbReference type="Proteomes" id="UP000281549">
    <property type="component" value="Unassembled WGS sequence"/>
</dbReference>
<evidence type="ECO:0000256" key="1">
    <source>
        <dbReference type="ARBA" id="ARBA00022468"/>
    </source>
</evidence>
<dbReference type="PRINTS" id="PR00405">
    <property type="entry name" value="REVINTRACTNG"/>
</dbReference>
<dbReference type="GO" id="GO:0005096">
    <property type="term" value="F:GTPase activator activity"/>
    <property type="evidence" value="ECO:0007669"/>
    <property type="project" value="UniProtKB-KW"/>
</dbReference>